<gene>
    <name evidence="4" type="ORF">Q0590_18820</name>
</gene>
<dbReference type="Proteomes" id="UP001168528">
    <property type="component" value="Unassembled WGS sequence"/>
</dbReference>
<evidence type="ECO:0000259" key="3">
    <source>
        <dbReference type="PROSITE" id="PS50110"/>
    </source>
</evidence>
<proteinExistence type="predicted"/>
<evidence type="ECO:0000256" key="2">
    <source>
        <dbReference type="PROSITE-ProRule" id="PRU00169"/>
    </source>
</evidence>
<name>A0ABT8R8B1_9BACT</name>
<comment type="caution">
    <text evidence="4">The sequence shown here is derived from an EMBL/GenBank/DDBJ whole genome shotgun (WGS) entry which is preliminary data.</text>
</comment>
<dbReference type="SUPFAM" id="SSF52172">
    <property type="entry name" value="CheY-like"/>
    <property type="match status" value="1"/>
</dbReference>
<dbReference type="RefSeq" id="WP_302039138.1">
    <property type="nucleotide sequence ID" value="NZ_JAUKPO010000011.1"/>
</dbReference>
<protein>
    <submittedName>
        <fullName evidence="4">Response regulator</fullName>
    </submittedName>
</protein>
<accession>A0ABT8R8B1</accession>
<evidence type="ECO:0000313" key="4">
    <source>
        <dbReference type="EMBL" id="MDO1448336.1"/>
    </source>
</evidence>
<dbReference type="Pfam" id="PF00072">
    <property type="entry name" value="Response_reg"/>
    <property type="match status" value="1"/>
</dbReference>
<feature type="domain" description="Response regulatory" evidence="3">
    <location>
        <begin position="7"/>
        <end position="125"/>
    </location>
</feature>
<dbReference type="PROSITE" id="PS50110">
    <property type="entry name" value="RESPONSE_REGULATORY"/>
    <property type="match status" value="1"/>
</dbReference>
<feature type="modified residue" description="4-aspartylphosphate" evidence="2">
    <location>
        <position position="56"/>
    </location>
</feature>
<dbReference type="CDD" id="cd00156">
    <property type="entry name" value="REC"/>
    <property type="match status" value="1"/>
</dbReference>
<dbReference type="InterPro" id="IPR011006">
    <property type="entry name" value="CheY-like_superfamily"/>
</dbReference>
<dbReference type="SMART" id="SM00448">
    <property type="entry name" value="REC"/>
    <property type="match status" value="1"/>
</dbReference>
<dbReference type="InterPro" id="IPR050595">
    <property type="entry name" value="Bact_response_regulator"/>
</dbReference>
<keyword evidence="5" id="KW-1185">Reference proteome</keyword>
<keyword evidence="1 2" id="KW-0597">Phosphoprotein</keyword>
<reference evidence="4" key="1">
    <citation type="submission" date="2023-07" db="EMBL/GenBank/DDBJ databases">
        <title>The genome sequence of Rhodocytophaga aerolata KACC 12507.</title>
        <authorList>
            <person name="Zhang X."/>
        </authorList>
    </citation>
    <scope>NUCLEOTIDE SEQUENCE</scope>
    <source>
        <strain evidence="4">KACC 12507</strain>
    </source>
</reference>
<evidence type="ECO:0000256" key="1">
    <source>
        <dbReference type="ARBA" id="ARBA00022553"/>
    </source>
</evidence>
<dbReference type="PANTHER" id="PTHR44591:SF3">
    <property type="entry name" value="RESPONSE REGULATORY DOMAIN-CONTAINING PROTEIN"/>
    <property type="match status" value="1"/>
</dbReference>
<organism evidence="4 5">
    <name type="scientific">Rhodocytophaga aerolata</name>
    <dbReference type="NCBI Taxonomy" id="455078"/>
    <lineage>
        <taxon>Bacteria</taxon>
        <taxon>Pseudomonadati</taxon>
        <taxon>Bacteroidota</taxon>
        <taxon>Cytophagia</taxon>
        <taxon>Cytophagales</taxon>
        <taxon>Rhodocytophagaceae</taxon>
        <taxon>Rhodocytophaga</taxon>
    </lineage>
</organism>
<sequence length="130" mass="15124">MSNKKIRIFIIDDDESFLFVLKKHLEQKQIFEIYTFNTGEAGIEQLHLDPYILILDYNINRSGGRMNGKEVMETAQKHLQKLKVIMLSGQEDGQIVFEMIKLGIKEYIIKGATALDELDEILHMYMSEKV</sequence>
<evidence type="ECO:0000313" key="5">
    <source>
        <dbReference type="Proteomes" id="UP001168528"/>
    </source>
</evidence>
<dbReference type="EMBL" id="JAUKPO010000011">
    <property type="protein sequence ID" value="MDO1448336.1"/>
    <property type="molecule type" value="Genomic_DNA"/>
</dbReference>
<dbReference type="InterPro" id="IPR001789">
    <property type="entry name" value="Sig_transdc_resp-reg_receiver"/>
</dbReference>
<dbReference type="PANTHER" id="PTHR44591">
    <property type="entry name" value="STRESS RESPONSE REGULATOR PROTEIN 1"/>
    <property type="match status" value="1"/>
</dbReference>
<dbReference type="Gene3D" id="3.40.50.2300">
    <property type="match status" value="1"/>
</dbReference>